<evidence type="ECO:0000256" key="3">
    <source>
        <dbReference type="ARBA" id="ARBA00023015"/>
    </source>
</evidence>
<dbReference type="PROSITE" id="PS51755">
    <property type="entry name" value="OMPR_PHOB"/>
    <property type="match status" value="1"/>
</dbReference>
<dbReference type="CDD" id="cd00383">
    <property type="entry name" value="trans_reg_C"/>
    <property type="match status" value="1"/>
</dbReference>
<feature type="domain" description="OmpR/PhoB-type" evidence="9">
    <location>
        <begin position="132"/>
        <end position="229"/>
    </location>
</feature>
<gene>
    <name evidence="10" type="ORF">Q4527_07245</name>
</gene>
<dbReference type="InterPro" id="IPR001789">
    <property type="entry name" value="Sig_transdc_resp-reg_receiver"/>
</dbReference>
<dbReference type="InterPro" id="IPR039420">
    <property type="entry name" value="WalR-like"/>
</dbReference>
<feature type="domain" description="Response regulatory" evidence="8">
    <location>
        <begin position="6"/>
        <end position="119"/>
    </location>
</feature>
<dbReference type="Gene3D" id="6.10.250.690">
    <property type="match status" value="1"/>
</dbReference>
<keyword evidence="1 6" id="KW-0597">Phosphoprotein</keyword>
<dbReference type="InterPro" id="IPR001867">
    <property type="entry name" value="OmpR/PhoB-type_DNA-bd"/>
</dbReference>
<dbReference type="GO" id="GO:0005829">
    <property type="term" value="C:cytosol"/>
    <property type="evidence" value="ECO:0007669"/>
    <property type="project" value="TreeGrafter"/>
</dbReference>
<dbReference type="Gene3D" id="1.10.10.10">
    <property type="entry name" value="Winged helix-like DNA-binding domain superfamily/Winged helix DNA-binding domain"/>
    <property type="match status" value="1"/>
</dbReference>
<evidence type="ECO:0000259" key="8">
    <source>
        <dbReference type="PROSITE" id="PS50110"/>
    </source>
</evidence>
<evidence type="ECO:0000256" key="1">
    <source>
        <dbReference type="ARBA" id="ARBA00022553"/>
    </source>
</evidence>
<evidence type="ECO:0000256" key="4">
    <source>
        <dbReference type="ARBA" id="ARBA00023125"/>
    </source>
</evidence>
<dbReference type="GO" id="GO:0000976">
    <property type="term" value="F:transcription cis-regulatory region binding"/>
    <property type="evidence" value="ECO:0007669"/>
    <property type="project" value="TreeGrafter"/>
</dbReference>
<evidence type="ECO:0000313" key="11">
    <source>
        <dbReference type="Proteomes" id="UP001170717"/>
    </source>
</evidence>
<dbReference type="PROSITE" id="PS50110">
    <property type="entry name" value="RESPONSE_REGULATORY"/>
    <property type="match status" value="1"/>
</dbReference>
<dbReference type="InterPro" id="IPR011006">
    <property type="entry name" value="CheY-like_superfamily"/>
</dbReference>
<dbReference type="GO" id="GO:0032993">
    <property type="term" value="C:protein-DNA complex"/>
    <property type="evidence" value="ECO:0007669"/>
    <property type="project" value="TreeGrafter"/>
</dbReference>
<dbReference type="PANTHER" id="PTHR48111">
    <property type="entry name" value="REGULATOR OF RPOS"/>
    <property type="match status" value="1"/>
</dbReference>
<sequence length="229" mass="25827">MTSHKHVLIVEDEDKIAQILVEFLALEGFTSTVLNEGTHVVDMVKKEAPTAIILDRMLPGVDGLTICKSLRSFSMVPIIMLTARVDEIDRLIGLEAGADDYVCKPFSAREVVARIQAILRRTTQQTKTESSLEKLTFRHIELDMSRFECAVDGNIIELTPVEFRLLKTMMTKPGVVYSRDQLMELGYEDGRVVSNRTIDSHMKNLRHKLATDDHISPIHAVYGIGYKVQ</sequence>
<protein>
    <submittedName>
        <fullName evidence="10">Response regulator</fullName>
    </submittedName>
</protein>
<dbReference type="InterPro" id="IPR036388">
    <property type="entry name" value="WH-like_DNA-bd_sf"/>
</dbReference>
<comment type="caution">
    <text evidence="10">The sequence shown here is derived from an EMBL/GenBank/DDBJ whole genome shotgun (WGS) entry which is preliminary data.</text>
</comment>
<dbReference type="SMART" id="SM00862">
    <property type="entry name" value="Trans_reg_C"/>
    <property type="match status" value="1"/>
</dbReference>
<feature type="DNA-binding region" description="OmpR/PhoB-type" evidence="7">
    <location>
        <begin position="132"/>
        <end position="229"/>
    </location>
</feature>
<evidence type="ECO:0000256" key="7">
    <source>
        <dbReference type="PROSITE-ProRule" id="PRU01091"/>
    </source>
</evidence>
<dbReference type="InterPro" id="IPR016032">
    <property type="entry name" value="Sig_transdc_resp-reg_C-effctor"/>
</dbReference>
<dbReference type="SMART" id="SM00448">
    <property type="entry name" value="REC"/>
    <property type="match status" value="1"/>
</dbReference>
<dbReference type="Gene3D" id="3.40.50.2300">
    <property type="match status" value="1"/>
</dbReference>
<dbReference type="Pfam" id="PF00486">
    <property type="entry name" value="Trans_reg_C"/>
    <property type="match status" value="1"/>
</dbReference>
<dbReference type="PANTHER" id="PTHR48111:SF4">
    <property type="entry name" value="DNA-BINDING DUAL TRANSCRIPTIONAL REGULATOR OMPR"/>
    <property type="match status" value="1"/>
</dbReference>
<evidence type="ECO:0000256" key="6">
    <source>
        <dbReference type="PROSITE-ProRule" id="PRU00169"/>
    </source>
</evidence>
<keyword evidence="2" id="KW-0902">Two-component regulatory system</keyword>
<dbReference type="SUPFAM" id="SSF52172">
    <property type="entry name" value="CheY-like"/>
    <property type="match status" value="1"/>
</dbReference>
<dbReference type="RefSeq" id="WP_303538298.1">
    <property type="nucleotide sequence ID" value="NZ_JAUOQI010000004.1"/>
</dbReference>
<dbReference type="EMBL" id="JAUOQI010000004">
    <property type="protein sequence ID" value="MDO6577182.1"/>
    <property type="molecule type" value="Genomic_DNA"/>
</dbReference>
<keyword evidence="3" id="KW-0805">Transcription regulation</keyword>
<dbReference type="GO" id="GO:0000156">
    <property type="term" value="F:phosphorelay response regulator activity"/>
    <property type="evidence" value="ECO:0007669"/>
    <property type="project" value="TreeGrafter"/>
</dbReference>
<dbReference type="AlphaFoldDB" id="A0AAW7Z1Q5"/>
<evidence type="ECO:0000259" key="9">
    <source>
        <dbReference type="PROSITE" id="PS51755"/>
    </source>
</evidence>
<evidence type="ECO:0000256" key="2">
    <source>
        <dbReference type="ARBA" id="ARBA00023012"/>
    </source>
</evidence>
<reference evidence="10" key="1">
    <citation type="submission" date="2023-07" db="EMBL/GenBank/DDBJ databases">
        <title>Genome content predicts the carbon catabolic preferences of heterotrophic bacteria.</title>
        <authorList>
            <person name="Gralka M."/>
        </authorList>
    </citation>
    <scope>NUCLEOTIDE SEQUENCE</scope>
    <source>
        <strain evidence="10">F2M12</strain>
    </source>
</reference>
<feature type="modified residue" description="4-aspartylphosphate" evidence="6">
    <location>
        <position position="55"/>
    </location>
</feature>
<dbReference type="GO" id="GO:0006355">
    <property type="term" value="P:regulation of DNA-templated transcription"/>
    <property type="evidence" value="ECO:0007669"/>
    <property type="project" value="InterPro"/>
</dbReference>
<proteinExistence type="predicted"/>
<dbReference type="Proteomes" id="UP001170717">
    <property type="component" value="Unassembled WGS sequence"/>
</dbReference>
<dbReference type="SUPFAM" id="SSF46894">
    <property type="entry name" value="C-terminal effector domain of the bipartite response regulators"/>
    <property type="match status" value="1"/>
</dbReference>
<keyword evidence="5" id="KW-0804">Transcription</keyword>
<evidence type="ECO:0000256" key="5">
    <source>
        <dbReference type="ARBA" id="ARBA00023163"/>
    </source>
</evidence>
<keyword evidence="4 7" id="KW-0238">DNA-binding</keyword>
<dbReference type="Pfam" id="PF00072">
    <property type="entry name" value="Response_reg"/>
    <property type="match status" value="1"/>
</dbReference>
<evidence type="ECO:0000313" key="10">
    <source>
        <dbReference type="EMBL" id="MDO6577182.1"/>
    </source>
</evidence>
<accession>A0AAW7Z1Q5</accession>
<name>A0AAW7Z1Q5_9ALTE</name>
<organism evidence="10 11">
    <name type="scientific">Alteromonas stellipolaris</name>
    <dbReference type="NCBI Taxonomy" id="233316"/>
    <lineage>
        <taxon>Bacteria</taxon>
        <taxon>Pseudomonadati</taxon>
        <taxon>Pseudomonadota</taxon>
        <taxon>Gammaproteobacteria</taxon>
        <taxon>Alteromonadales</taxon>
        <taxon>Alteromonadaceae</taxon>
        <taxon>Alteromonas/Salinimonas group</taxon>
        <taxon>Alteromonas</taxon>
    </lineage>
</organism>